<reference evidence="3 4" key="1">
    <citation type="submission" date="2023-11" db="EMBL/GenBank/DDBJ databases">
        <title>Coraliomargarita sp. nov., isolated from marine algae.</title>
        <authorList>
            <person name="Lee J.K."/>
            <person name="Baek J.H."/>
            <person name="Kim J.M."/>
            <person name="Choi D.G."/>
            <person name="Jeon C.O."/>
        </authorList>
    </citation>
    <scope>NUCLEOTIDE SEQUENCE [LARGE SCALE GENOMIC DNA]</scope>
    <source>
        <strain evidence="3 4">J2-16</strain>
    </source>
</reference>
<evidence type="ECO:0000313" key="4">
    <source>
        <dbReference type="Proteomes" id="UP001324993"/>
    </source>
</evidence>
<dbReference type="RefSeq" id="WP_319833245.1">
    <property type="nucleotide sequence ID" value="NZ_CP138858.1"/>
</dbReference>
<dbReference type="PIRSF" id="PIRSF003230">
    <property type="entry name" value="YbgC"/>
    <property type="match status" value="1"/>
</dbReference>
<keyword evidence="4" id="KW-1185">Reference proteome</keyword>
<organism evidence="3 4">
    <name type="scientific">Coraliomargarita algicola</name>
    <dbReference type="NCBI Taxonomy" id="3092156"/>
    <lineage>
        <taxon>Bacteria</taxon>
        <taxon>Pseudomonadati</taxon>
        <taxon>Verrucomicrobiota</taxon>
        <taxon>Opitutia</taxon>
        <taxon>Puniceicoccales</taxon>
        <taxon>Coraliomargaritaceae</taxon>
        <taxon>Coraliomargarita</taxon>
    </lineage>
</organism>
<comment type="similarity">
    <text evidence="1">Belongs to the 4-hydroxybenzoyl-CoA thioesterase family.</text>
</comment>
<dbReference type="InterPro" id="IPR050563">
    <property type="entry name" value="4-hydroxybenzoyl-CoA_TE"/>
</dbReference>
<evidence type="ECO:0000256" key="2">
    <source>
        <dbReference type="ARBA" id="ARBA00022801"/>
    </source>
</evidence>
<gene>
    <name evidence="3" type="ORF">SH580_01555</name>
</gene>
<dbReference type="EMBL" id="CP138858">
    <property type="protein sequence ID" value="WPJ96386.1"/>
    <property type="molecule type" value="Genomic_DNA"/>
</dbReference>
<dbReference type="InterPro" id="IPR029069">
    <property type="entry name" value="HotDog_dom_sf"/>
</dbReference>
<proteinExistence type="inferred from homology"/>
<dbReference type="InterPro" id="IPR006684">
    <property type="entry name" value="YbgC/YbaW"/>
</dbReference>
<protein>
    <submittedName>
        <fullName evidence="3">Thioesterase family protein</fullName>
        <ecNumber evidence="3">3.1.2.-</ecNumber>
    </submittedName>
</protein>
<dbReference type="Proteomes" id="UP001324993">
    <property type="component" value="Chromosome"/>
</dbReference>
<name>A0ABZ0RJJ9_9BACT</name>
<dbReference type="PANTHER" id="PTHR31793">
    <property type="entry name" value="4-HYDROXYBENZOYL-COA THIOESTERASE FAMILY MEMBER"/>
    <property type="match status" value="1"/>
</dbReference>
<sequence>MIHSISKIRVRYAETDRMDVVYHSNYLVWFETARIQMLDQIGIPYREIEARGLFLPVLTVSAAYKSPARFDDHLEIHLFMHKKPRARMHFEYEVRRGEELLATGQSSHGFMDRSGRAQRPPEDLLQKIEAAWAATESI</sequence>
<evidence type="ECO:0000256" key="1">
    <source>
        <dbReference type="ARBA" id="ARBA00005953"/>
    </source>
</evidence>
<keyword evidence="2 3" id="KW-0378">Hydrolase</keyword>
<accession>A0ABZ0RJJ9</accession>
<dbReference type="SUPFAM" id="SSF54637">
    <property type="entry name" value="Thioesterase/thiol ester dehydrase-isomerase"/>
    <property type="match status" value="1"/>
</dbReference>
<dbReference type="GO" id="GO:0016787">
    <property type="term" value="F:hydrolase activity"/>
    <property type="evidence" value="ECO:0007669"/>
    <property type="project" value="UniProtKB-KW"/>
</dbReference>
<dbReference type="Gene3D" id="3.10.129.10">
    <property type="entry name" value="Hotdog Thioesterase"/>
    <property type="match status" value="1"/>
</dbReference>
<dbReference type="Pfam" id="PF13279">
    <property type="entry name" value="4HBT_2"/>
    <property type="match status" value="1"/>
</dbReference>
<evidence type="ECO:0000313" key="3">
    <source>
        <dbReference type="EMBL" id="WPJ96386.1"/>
    </source>
</evidence>
<dbReference type="EC" id="3.1.2.-" evidence="3"/>
<dbReference type="CDD" id="cd00586">
    <property type="entry name" value="4HBT"/>
    <property type="match status" value="1"/>
</dbReference>
<dbReference type="NCBIfam" id="TIGR00051">
    <property type="entry name" value="YbgC/FadM family acyl-CoA thioesterase"/>
    <property type="match status" value="1"/>
</dbReference>
<dbReference type="PANTHER" id="PTHR31793:SF27">
    <property type="entry name" value="NOVEL THIOESTERASE SUPERFAMILY DOMAIN AND SAPOSIN A-TYPE DOMAIN CONTAINING PROTEIN (0610012H03RIK)"/>
    <property type="match status" value="1"/>
</dbReference>